<keyword evidence="3 6" id="KW-0067">ATP-binding</keyword>
<dbReference type="Pfam" id="PF00005">
    <property type="entry name" value="ABC_tran"/>
    <property type="match status" value="1"/>
</dbReference>
<dbReference type="PROSITE" id="PS50893">
    <property type="entry name" value="ABC_TRANSPORTER_2"/>
    <property type="match status" value="1"/>
</dbReference>
<evidence type="ECO:0000256" key="2">
    <source>
        <dbReference type="ARBA" id="ARBA00022741"/>
    </source>
</evidence>
<proteinExistence type="predicted"/>
<protein>
    <submittedName>
        <fullName evidence="6">ATP-binding cassette domain-containing protein</fullName>
    </submittedName>
</protein>
<dbReference type="InterPro" id="IPR003593">
    <property type="entry name" value="AAA+_ATPase"/>
</dbReference>
<keyword evidence="4" id="KW-1133">Transmembrane helix</keyword>
<dbReference type="InterPro" id="IPR050166">
    <property type="entry name" value="ABC_transporter_ATP-bind"/>
</dbReference>
<keyword evidence="1" id="KW-0813">Transport</keyword>
<dbReference type="EMBL" id="JADING010000065">
    <property type="protein sequence ID" value="MBO8414302.1"/>
    <property type="molecule type" value="Genomic_DNA"/>
</dbReference>
<evidence type="ECO:0000256" key="1">
    <source>
        <dbReference type="ARBA" id="ARBA00022448"/>
    </source>
</evidence>
<dbReference type="InterPro" id="IPR003439">
    <property type="entry name" value="ABC_transporter-like_ATP-bd"/>
</dbReference>
<dbReference type="PANTHER" id="PTHR42788:SF13">
    <property type="entry name" value="ALIPHATIC SULFONATES IMPORT ATP-BINDING PROTEIN SSUB"/>
    <property type="match status" value="1"/>
</dbReference>
<dbReference type="AlphaFoldDB" id="A0A9D9D8B6"/>
<dbReference type="Gene3D" id="3.40.50.300">
    <property type="entry name" value="P-loop containing nucleotide triphosphate hydrolases"/>
    <property type="match status" value="1"/>
</dbReference>
<organism evidence="6 7">
    <name type="scientific">Candidatus Scatoplasma merdavium</name>
    <dbReference type="NCBI Taxonomy" id="2840932"/>
    <lineage>
        <taxon>Bacteria</taxon>
        <taxon>Bacillati</taxon>
        <taxon>Bacillota</taxon>
        <taxon>Bacilli</taxon>
        <taxon>Bacillales</taxon>
        <taxon>Candidatus Scatoplasma</taxon>
    </lineage>
</organism>
<keyword evidence="4" id="KW-0472">Membrane</keyword>
<reference evidence="6" key="2">
    <citation type="journal article" date="2021" name="PeerJ">
        <title>Extensive microbial diversity within the chicken gut microbiome revealed by metagenomics and culture.</title>
        <authorList>
            <person name="Gilroy R."/>
            <person name="Ravi A."/>
            <person name="Getino M."/>
            <person name="Pursley I."/>
            <person name="Horton D.L."/>
            <person name="Alikhan N.F."/>
            <person name="Baker D."/>
            <person name="Gharbi K."/>
            <person name="Hall N."/>
            <person name="Watson M."/>
            <person name="Adriaenssens E.M."/>
            <person name="Foster-Nyarko E."/>
            <person name="Jarju S."/>
            <person name="Secka A."/>
            <person name="Antonio M."/>
            <person name="Oren A."/>
            <person name="Chaudhuri R.R."/>
            <person name="La Ragione R."/>
            <person name="Hildebrand F."/>
            <person name="Pallen M.J."/>
        </authorList>
    </citation>
    <scope>NUCLEOTIDE SEQUENCE</scope>
    <source>
        <strain evidence="6">1748</strain>
    </source>
</reference>
<feature type="domain" description="ABC transporter" evidence="5">
    <location>
        <begin position="4"/>
        <end position="228"/>
    </location>
</feature>
<name>A0A9D9D8B6_9BACL</name>
<dbReference type="PANTHER" id="PTHR42788">
    <property type="entry name" value="TAURINE IMPORT ATP-BINDING PROTEIN-RELATED"/>
    <property type="match status" value="1"/>
</dbReference>
<accession>A0A9D9D8B6</accession>
<feature type="transmembrane region" description="Helical" evidence="4">
    <location>
        <begin position="530"/>
        <end position="550"/>
    </location>
</feature>
<dbReference type="Proteomes" id="UP000823629">
    <property type="component" value="Unassembled WGS sequence"/>
</dbReference>
<evidence type="ECO:0000256" key="3">
    <source>
        <dbReference type="ARBA" id="ARBA00022840"/>
    </source>
</evidence>
<gene>
    <name evidence="6" type="ORF">IAC78_02345</name>
</gene>
<dbReference type="GO" id="GO:0016887">
    <property type="term" value="F:ATP hydrolysis activity"/>
    <property type="evidence" value="ECO:0007669"/>
    <property type="project" value="InterPro"/>
</dbReference>
<reference evidence="6" key="1">
    <citation type="submission" date="2020-10" db="EMBL/GenBank/DDBJ databases">
        <authorList>
            <person name="Gilroy R."/>
        </authorList>
    </citation>
    <scope>NUCLEOTIDE SEQUENCE</scope>
    <source>
        <strain evidence="6">1748</strain>
    </source>
</reference>
<keyword evidence="4" id="KW-0812">Transmembrane</keyword>
<dbReference type="InterPro" id="IPR027417">
    <property type="entry name" value="P-loop_NTPase"/>
</dbReference>
<dbReference type="SMART" id="SM00382">
    <property type="entry name" value="AAA"/>
    <property type="match status" value="1"/>
</dbReference>
<dbReference type="SUPFAM" id="SSF52540">
    <property type="entry name" value="P-loop containing nucleoside triphosphate hydrolases"/>
    <property type="match status" value="1"/>
</dbReference>
<evidence type="ECO:0000256" key="4">
    <source>
        <dbReference type="SAM" id="Phobius"/>
    </source>
</evidence>
<evidence type="ECO:0000313" key="6">
    <source>
        <dbReference type="EMBL" id="MBO8414302.1"/>
    </source>
</evidence>
<evidence type="ECO:0000259" key="5">
    <source>
        <dbReference type="PROSITE" id="PS50893"/>
    </source>
</evidence>
<feature type="transmembrane region" description="Helical" evidence="4">
    <location>
        <begin position="582"/>
        <end position="603"/>
    </location>
</feature>
<evidence type="ECO:0000313" key="7">
    <source>
        <dbReference type="Proteomes" id="UP000823629"/>
    </source>
</evidence>
<comment type="caution">
    <text evidence="6">The sequence shown here is derived from an EMBL/GenBank/DDBJ whole genome shotgun (WGS) entry which is preliminary data.</text>
</comment>
<dbReference type="GO" id="GO:0005524">
    <property type="term" value="F:ATP binding"/>
    <property type="evidence" value="ECO:0007669"/>
    <property type="project" value="UniProtKB-KW"/>
</dbReference>
<sequence length="661" mass="74602">MAYLQLENLSFSYPILEGEKKVFSHLSFSFPSSGLVCIIGESGCGKSTLLHLIGGYLIPDEGEIKTDFDILDTGIVFQSLYLIEHLNLQDNVALGLVLKGEKRENACKISEEILTKLGLEGYLNSDVNKLSGGQKARGNIARTLSNKTSLLLLDEPTGSLDETNSREIFDLLKQIGKSNLVIVVTHNKDLALEKSDCVYSLENGNFVCLKKLNCQEIEVKSKSEKTTIRIDESLFLCWSFLKSRGKKFLASISFLCLALAFLMLAFNGISNADEAIQSIEQTCFNYEVFTIQEKKKYELDDQDMVLYKLVKLSEEKEEVIASKFPEIKFYPCLDSILLPQFYPKVNGEYLSDAAFLSPSFNFNKPLVSGREPSRYNEVIVNTDFNDLLNGSSSFRLEIEKEILTSAYGSSVSDLLEISINFKVVGVCKENELFSRPSVYYSYSLIKDYLDRIELPNASEMLGYPIDIKQRLELFSFQDDDLTSFKTIGTYFYPHDVKEYVDSLSDVFSFSSYPLDLGSSFTTLIESMGKLAFLFLVLACACSLFLEMVLIEHTYRDKRKELAIYLSFHLDFKAFFKTCSGQITIQIFAVVLLSLAVYPVLAFLGNSLFSSFSFPSLFYLLPDAISVLALIVLSVVFAFVSNFYPMWKMYFKGNLIDLLKGE</sequence>
<feature type="transmembrane region" description="Helical" evidence="4">
    <location>
        <begin position="623"/>
        <end position="643"/>
    </location>
</feature>
<keyword evidence="2" id="KW-0547">Nucleotide-binding</keyword>